<organism evidence="2 3">
    <name type="scientific">Novosphingobium umbonatum</name>
    <dbReference type="NCBI Taxonomy" id="1908524"/>
    <lineage>
        <taxon>Bacteria</taxon>
        <taxon>Pseudomonadati</taxon>
        <taxon>Pseudomonadota</taxon>
        <taxon>Alphaproteobacteria</taxon>
        <taxon>Sphingomonadales</taxon>
        <taxon>Sphingomonadaceae</taxon>
        <taxon>Novosphingobium</taxon>
    </lineage>
</organism>
<dbReference type="InterPro" id="IPR032710">
    <property type="entry name" value="NTF2-like_dom_sf"/>
</dbReference>
<comment type="caution">
    <text evidence="2">The sequence shown here is derived from an EMBL/GenBank/DDBJ whole genome shotgun (WGS) entry which is preliminary data.</text>
</comment>
<name>A0A3S2UWI2_9SPHN</name>
<dbReference type="AlphaFoldDB" id="A0A3S2UWI2"/>
<dbReference type="Proteomes" id="UP000282837">
    <property type="component" value="Unassembled WGS sequence"/>
</dbReference>
<proteinExistence type="predicted"/>
<sequence length="147" mass="15667">MTDLERMLAEQAIARRITLYAAHNDAGRWDDVAAMYTANGRMSRPTAPDAFIAGREAILAAFQARPPRATRHVVANILVDVADDGLTAKASSQIMLFTGSADPAGNNLPIASASPPLVGSYADQLVRADGVWLFAERRGSLDFQPAG</sequence>
<accession>A0A3S2UWI2</accession>
<evidence type="ECO:0000313" key="3">
    <source>
        <dbReference type="Proteomes" id="UP000282837"/>
    </source>
</evidence>
<feature type="domain" description="SnoaL-like" evidence="1">
    <location>
        <begin position="6"/>
        <end position="138"/>
    </location>
</feature>
<dbReference type="CDD" id="cd00531">
    <property type="entry name" value="NTF2_like"/>
    <property type="match status" value="1"/>
</dbReference>
<evidence type="ECO:0000313" key="2">
    <source>
        <dbReference type="EMBL" id="RVU06887.1"/>
    </source>
</evidence>
<dbReference type="OrthoDB" id="981191at2"/>
<protein>
    <submittedName>
        <fullName evidence="2">Nuclear transport factor 2 family protein</fullName>
    </submittedName>
</protein>
<dbReference type="Pfam" id="PF13577">
    <property type="entry name" value="SnoaL_4"/>
    <property type="match status" value="1"/>
</dbReference>
<dbReference type="SUPFAM" id="SSF54427">
    <property type="entry name" value="NTF2-like"/>
    <property type="match status" value="1"/>
</dbReference>
<dbReference type="RefSeq" id="WP_127705984.1">
    <property type="nucleotide sequence ID" value="NZ_SACO01000002.1"/>
</dbReference>
<gene>
    <name evidence="2" type="ORF">EOE18_02685</name>
</gene>
<keyword evidence="3" id="KW-1185">Reference proteome</keyword>
<evidence type="ECO:0000259" key="1">
    <source>
        <dbReference type="Pfam" id="PF13577"/>
    </source>
</evidence>
<dbReference type="InterPro" id="IPR037401">
    <property type="entry name" value="SnoaL-like"/>
</dbReference>
<reference evidence="2 3" key="1">
    <citation type="submission" date="2019-01" db="EMBL/GenBank/DDBJ databases">
        <authorList>
            <person name="Chen W.-M."/>
        </authorList>
    </citation>
    <scope>NUCLEOTIDE SEQUENCE [LARGE SCALE GENOMIC DNA]</scope>
    <source>
        <strain evidence="2 3">FSY-9</strain>
    </source>
</reference>
<dbReference type="EMBL" id="SACO01000002">
    <property type="protein sequence ID" value="RVU06887.1"/>
    <property type="molecule type" value="Genomic_DNA"/>
</dbReference>
<dbReference type="Gene3D" id="3.10.450.50">
    <property type="match status" value="1"/>
</dbReference>